<dbReference type="STRING" id="1353952.A0A165H641"/>
<keyword evidence="3" id="KW-1185">Reference proteome</keyword>
<sequence length="257" mass="28753">MKEKSKVWTKEVKQEEERWQEERGRLVFERPGKTQKGASRAELERERTYKAKYAAANKAHKLTLATLNSSFFLSNSASLSRFAPLGRDVDGRMYYILSPYADGRVHPRAVREAGTRWSWFVAVWGKRPESAAATPDEPKPEPSEGSTLDVERALGGVSPSSSSSLTESESESDLDLDQEQWHAFTTPTEIRRLAKWADHVAASCVSGERAAPEARADGLPPTTGREISLLCEGLNGFADYLEWRCREEDEKEEAGKS</sequence>
<name>A0A165H641_9BASI</name>
<evidence type="ECO:0000313" key="2">
    <source>
        <dbReference type="EMBL" id="KZT58905.1"/>
    </source>
</evidence>
<feature type="compositionally biased region" description="Acidic residues" evidence="1">
    <location>
        <begin position="168"/>
        <end position="178"/>
    </location>
</feature>
<protein>
    <submittedName>
        <fullName evidence="2">Uncharacterized protein</fullName>
    </submittedName>
</protein>
<dbReference type="OrthoDB" id="298344at2759"/>
<dbReference type="AlphaFoldDB" id="A0A165H641"/>
<evidence type="ECO:0000256" key="1">
    <source>
        <dbReference type="SAM" id="MobiDB-lite"/>
    </source>
</evidence>
<dbReference type="Proteomes" id="UP000076842">
    <property type="component" value="Unassembled WGS sequence"/>
</dbReference>
<gene>
    <name evidence="2" type="ORF">CALCODRAFT_494387</name>
</gene>
<reference evidence="2 3" key="1">
    <citation type="journal article" date="2016" name="Mol. Biol. Evol.">
        <title>Comparative Genomics of Early-Diverging Mushroom-Forming Fungi Provides Insights into the Origins of Lignocellulose Decay Capabilities.</title>
        <authorList>
            <person name="Nagy L.G."/>
            <person name="Riley R."/>
            <person name="Tritt A."/>
            <person name="Adam C."/>
            <person name="Daum C."/>
            <person name="Floudas D."/>
            <person name="Sun H."/>
            <person name="Yadav J.S."/>
            <person name="Pangilinan J."/>
            <person name="Larsson K.H."/>
            <person name="Matsuura K."/>
            <person name="Barry K."/>
            <person name="Labutti K."/>
            <person name="Kuo R."/>
            <person name="Ohm R.A."/>
            <person name="Bhattacharya S.S."/>
            <person name="Shirouzu T."/>
            <person name="Yoshinaga Y."/>
            <person name="Martin F.M."/>
            <person name="Grigoriev I.V."/>
            <person name="Hibbett D.S."/>
        </authorList>
    </citation>
    <scope>NUCLEOTIDE SEQUENCE [LARGE SCALE GENOMIC DNA]</scope>
    <source>
        <strain evidence="2 3">HHB12733</strain>
    </source>
</reference>
<accession>A0A165H641</accession>
<proteinExistence type="predicted"/>
<dbReference type="InParanoid" id="A0A165H641"/>
<feature type="compositionally biased region" description="Low complexity" evidence="1">
    <location>
        <begin position="158"/>
        <end position="167"/>
    </location>
</feature>
<dbReference type="EMBL" id="KV423946">
    <property type="protein sequence ID" value="KZT58905.1"/>
    <property type="molecule type" value="Genomic_DNA"/>
</dbReference>
<organism evidence="2 3">
    <name type="scientific">Calocera cornea HHB12733</name>
    <dbReference type="NCBI Taxonomy" id="1353952"/>
    <lineage>
        <taxon>Eukaryota</taxon>
        <taxon>Fungi</taxon>
        <taxon>Dikarya</taxon>
        <taxon>Basidiomycota</taxon>
        <taxon>Agaricomycotina</taxon>
        <taxon>Dacrymycetes</taxon>
        <taxon>Dacrymycetales</taxon>
        <taxon>Dacrymycetaceae</taxon>
        <taxon>Calocera</taxon>
    </lineage>
</organism>
<evidence type="ECO:0000313" key="3">
    <source>
        <dbReference type="Proteomes" id="UP000076842"/>
    </source>
</evidence>
<feature type="region of interest" description="Disordered" evidence="1">
    <location>
        <begin position="153"/>
        <end position="178"/>
    </location>
</feature>